<evidence type="ECO:0000256" key="14">
    <source>
        <dbReference type="PROSITE-ProRule" id="PRU01360"/>
    </source>
</evidence>
<keyword evidence="6 14" id="KW-0812">Transmembrane</keyword>
<accession>A0ABX9GHV0</accession>
<dbReference type="InterPro" id="IPR012910">
    <property type="entry name" value="Plug_dom"/>
</dbReference>
<evidence type="ECO:0000313" key="19">
    <source>
        <dbReference type="Proteomes" id="UP000252124"/>
    </source>
</evidence>
<evidence type="ECO:0000256" key="16">
    <source>
        <dbReference type="SAM" id="SignalP"/>
    </source>
</evidence>
<comment type="subcellular location">
    <subcellularLocation>
        <location evidence="1 14">Cell outer membrane</location>
        <topology evidence="1 14">Multi-pass membrane protein</topology>
    </subcellularLocation>
</comment>
<dbReference type="Gene3D" id="2.40.170.20">
    <property type="entry name" value="TonB-dependent receptor, beta-barrel domain"/>
    <property type="match status" value="1"/>
</dbReference>
<evidence type="ECO:0000256" key="10">
    <source>
        <dbReference type="ARBA" id="ARBA00023077"/>
    </source>
</evidence>
<dbReference type="RefSeq" id="WP_088587824.1">
    <property type="nucleotide sequence ID" value="NZ_CADIJU010000004.1"/>
</dbReference>
<evidence type="ECO:0000256" key="15">
    <source>
        <dbReference type="RuleBase" id="RU003357"/>
    </source>
</evidence>
<dbReference type="PROSITE" id="PS52016">
    <property type="entry name" value="TONB_DEPENDENT_REC_3"/>
    <property type="match status" value="1"/>
</dbReference>
<comment type="caution">
    <text evidence="18">The sequence shown here is derived from an EMBL/GenBank/DDBJ whole genome shotgun (WGS) entry which is preliminary data.</text>
</comment>
<dbReference type="InterPro" id="IPR037066">
    <property type="entry name" value="Plug_dom_sf"/>
</dbReference>
<keyword evidence="10 15" id="KW-0798">TonB box</keyword>
<evidence type="ECO:0000256" key="12">
    <source>
        <dbReference type="ARBA" id="ARBA00023170"/>
    </source>
</evidence>
<dbReference type="InterPro" id="IPR039426">
    <property type="entry name" value="TonB-dep_rcpt-like"/>
</dbReference>
<evidence type="ECO:0000256" key="13">
    <source>
        <dbReference type="ARBA" id="ARBA00023237"/>
    </source>
</evidence>
<dbReference type="Pfam" id="PF00593">
    <property type="entry name" value="TonB_dep_Rec_b-barrel"/>
    <property type="match status" value="1"/>
</dbReference>
<evidence type="ECO:0000256" key="5">
    <source>
        <dbReference type="ARBA" id="ARBA00022496"/>
    </source>
</evidence>
<keyword evidence="11 14" id="KW-0472">Membrane</keyword>
<keyword evidence="5" id="KW-0410">Iron transport</keyword>
<dbReference type="CDD" id="cd01347">
    <property type="entry name" value="ligand_gated_channel"/>
    <property type="match status" value="1"/>
</dbReference>
<keyword evidence="8" id="KW-0408">Iron</keyword>
<gene>
    <name evidence="18" type="ORF">DFP87_102347</name>
</gene>
<dbReference type="InterPro" id="IPR000531">
    <property type="entry name" value="Beta-barrel_TonB"/>
</dbReference>
<keyword evidence="4 14" id="KW-1134">Transmembrane beta strand</keyword>
<comment type="similarity">
    <text evidence="2 14 15">Belongs to the TonB-dependent receptor family.</text>
</comment>
<evidence type="ECO:0000256" key="9">
    <source>
        <dbReference type="ARBA" id="ARBA00023065"/>
    </source>
</evidence>
<dbReference type="InterPro" id="IPR036942">
    <property type="entry name" value="Beta-barrel_TonB_sf"/>
</dbReference>
<feature type="domain" description="Secretin/TonB short N-terminal" evidence="17">
    <location>
        <begin position="77"/>
        <end position="128"/>
    </location>
</feature>
<proteinExistence type="inferred from homology"/>
<evidence type="ECO:0000259" key="17">
    <source>
        <dbReference type="SMART" id="SM00965"/>
    </source>
</evidence>
<keyword evidence="3 14" id="KW-0813">Transport</keyword>
<dbReference type="PANTHER" id="PTHR32552">
    <property type="entry name" value="FERRICHROME IRON RECEPTOR-RELATED"/>
    <property type="match status" value="1"/>
</dbReference>
<keyword evidence="13 14" id="KW-0998">Cell outer membrane</keyword>
<dbReference type="Proteomes" id="UP000252124">
    <property type="component" value="Unassembled WGS sequence"/>
</dbReference>
<evidence type="ECO:0000256" key="6">
    <source>
        <dbReference type="ARBA" id="ARBA00022692"/>
    </source>
</evidence>
<dbReference type="Pfam" id="PF07715">
    <property type="entry name" value="Plug"/>
    <property type="match status" value="1"/>
</dbReference>
<evidence type="ECO:0000256" key="2">
    <source>
        <dbReference type="ARBA" id="ARBA00009810"/>
    </source>
</evidence>
<evidence type="ECO:0000256" key="4">
    <source>
        <dbReference type="ARBA" id="ARBA00022452"/>
    </source>
</evidence>
<name>A0ABX9GHV0_9BURK</name>
<evidence type="ECO:0000256" key="8">
    <source>
        <dbReference type="ARBA" id="ARBA00023004"/>
    </source>
</evidence>
<keyword evidence="19" id="KW-1185">Reference proteome</keyword>
<evidence type="ECO:0000256" key="3">
    <source>
        <dbReference type="ARBA" id="ARBA00022448"/>
    </source>
</evidence>
<dbReference type="SUPFAM" id="SSF56935">
    <property type="entry name" value="Porins"/>
    <property type="match status" value="1"/>
</dbReference>
<dbReference type="Gene3D" id="2.170.130.10">
    <property type="entry name" value="TonB-dependent receptor, plug domain"/>
    <property type="match status" value="1"/>
</dbReference>
<dbReference type="InterPro" id="IPR010105">
    <property type="entry name" value="TonB_sidphr_rcpt"/>
</dbReference>
<organism evidence="18 19">
    <name type="scientific">Achromobacter marplatensis</name>
    <dbReference type="NCBI Taxonomy" id="470868"/>
    <lineage>
        <taxon>Bacteria</taxon>
        <taxon>Pseudomonadati</taxon>
        <taxon>Pseudomonadota</taxon>
        <taxon>Betaproteobacteria</taxon>
        <taxon>Burkholderiales</taxon>
        <taxon>Alcaligenaceae</taxon>
        <taxon>Achromobacter</taxon>
    </lineage>
</organism>
<keyword evidence="12 18" id="KW-0675">Receptor</keyword>
<evidence type="ECO:0000256" key="11">
    <source>
        <dbReference type="ARBA" id="ARBA00023136"/>
    </source>
</evidence>
<dbReference type="PANTHER" id="PTHR32552:SF68">
    <property type="entry name" value="FERRICHROME OUTER MEMBRANE TRANSPORTER_PHAGE RECEPTOR"/>
    <property type="match status" value="1"/>
</dbReference>
<dbReference type="InterPro" id="IPR011662">
    <property type="entry name" value="Secretin/TonB_short_N"/>
</dbReference>
<keyword evidence="9" id="KW-0406">Ion transport</keyword>
<sequence length="827" mass="89886">MTSLPPPARHRSHGRLLSRLTLLAPLGLSMQPALAASGAQPAPTLAQAATAPAAIHYDIPPGPLSQVLTQISSRAKIFVVADSALTGGKRSSGLSGTYTPQEAMSRVLGEQGLRAAQQSNGTWLVQAAPAPGVTTLQPVTVSGRQDTARGAVDGIVATRSLAGTKTDTSLLETPQVINVITRDQMNQQGANSVAEALRYTPGVIAEPNGFDVRYDWNYVRGYSTMGTQWLDGLALPGDPSSYAVPRINGYALERVEVIKGPASVLYGKSVPGGLLNQVGKRPQEEAMREVQVQASGFGGTQFAADLTGPVTEDGQWLYRVVGLQRQLHTQVDLERDRQTLIAPSLTWRPSAATSLTLNAFYQKDKPQMSARFYPAKGTLHDNPAGNIPRSMYLGEPSSDSFNRTYQSIGYEFEHKFNDTTTVRQNLRFAQGKQDMFLIRAHPFVAYQPDGHTLNRVSAISDDSIKSLAVDSQIETRFDTGALRHTLLVGLDLQRGTLSNNFANSSIGVPPLDILDPIYDRVIPKPPAYTSSSFQNVRQVGLYAQDQIRFGRAIATLGLRHDDSRISANNRITNATTITSDSKVTGRAGLTYVFDNGIAPYASYSTSFLPTTGLDRQGNTFKPQTGRQFEFGAKYEPAGGWGFATLSFFRNDMKNARTPDPVDSIFFVQSGKQRVQGIEFEGKAQLSTNLDFLLSYSYMNSEVRSSSNPADVGRHMLYVPEHQASAWINYRLPAVPGLQVGIGGRFMSSYDTASDYNPDLTIPSLFLADASVAYDFGAVSNTLKGTMLRVSVWNLADKSYVSHCLNATGATCNYGARRSVIANLTYRW</sequence>
<evidence type="ECO:0000313" key="18">
    <source>
        <dbReference type="EMBL" id="RBP22606.1"/>
    </source>
</evidence>
<evidence type="ECO:0000256" key="7">
    <source>
        <dbReference type="ARBA" id="ARBA00022729"/>
    </source>
</evidence>
<feature type="chain" id="PRO_5046170399" evidence="16">
    <location>
        <begin position="36"/>
        <end position="827"/>
    </location>
</feature>
<dbReference type="SMART" id="SM00965">
    <property type="entry name" value="STN"/>
    <property type="match status" value="1"/>
</dbReference>
<protein>
    <submittedName>
        <fullName evidence="18">Iron complex outermembrane receptor protein</fullName>
    </submittedName>
</protein>
<dbReference type="EMBL" id="QNRM01000002">
    <property type="protein sequence ID" value="RBP22606.1"/>
    <property type="molecule type" value="Genomic_DNA"/>
</dbReference>
<reference evidence="18 19" key="1">
    <citation type="submission" date="2018-06" db="EMBL/GenBank/DDBJ databases">
        <title>Genomic Encyclopedia of Type Strains, Phase III (KMG-III): the genomes of soil and plant-associated and newly described type strains.</title>
        <authorList>
            <person name="Whitman W."/>
        </authorList>
    </citation>
    <scope>NUCLEOTIDE SEQUENCE [LARGE SCALE GENOMIC DNA]</scope>
    <source>
        <strain evidence="18 19">CECT 7342</strain>
    </source>
</reference>
<evidence type="ECO:0000256" key="1">
    <source>
        <dbReference type="ARBA" id="ARBA00004571"/>
    </source>
</evidence>
<keyword evidence="7 16" id="KW-0732">Signal</keyword>
<dbReference type="NCBIfam" id="TIGR01783">
    <property type="entry name" value="TonB-siderophor"/>
    <property type="match status" value="1"/>
</dbReference>
<dbReference type="Gene3D" id="3.55.50.30">
    <property type="match status" value="1"/>
</dbReference>
<feature type="signal peptide" evidence="16">
    <location>
        <begin position="1"/>
        <end position="35"/>
    </location>
</feature>
<dbReference type="GeneID" id="99730893"/>